<name>A0AAU7ZMU3_9BACT</name>
<dbReference type="GO" id="GO:0008237">
    <property type="term" value="F:metallopeptidase activity"/>
    <property type="evidence" value="ECO:0007669"/>
    <property type="project" value="UniProtKB-KW"/>
</dbReference>
<comment type="cofactor">
    <cofactor evidence="9">
        <name>Zn(2+)</name>
        <dbReference type="ChEBI" id="CHEBI:29105"/>
    </cofactor>
    <text evidence="9">Binds 1 zinc ion per subunit.</text>
</comment>
<comment type="catalytic activity">
    <reaction evidence="1 9">
        <text>D-alanyl-D-alanine + H2O = 2 D-alanine</text>
        <dbReference type="Rhea" id="RHEA:20661"/>
        <dbReference type="ChEBI" id="CHEBI:15377"/>
        <dbReference type="ChEBI" id="CHEBI:57416"/>
        <dbReference type="ChEBI" id="CHEBI:57822"/>
        <dbReference type="EC" id="3.4.13.22"/>
    </reaction>
</comment>
<dbReference type="GO" id="GO:0071555">
    <property type="term" value="P:cell wall organization"/>
    <property type="evidence" value="ECO:0007669"/>
    <property type="project" value="UniProtKB-KW"/>
</dbReference>
<dbReference type="Pfam" id="PF01427">
    <property type="entry name" value="Peptidase_M15"/>
    <property type="match status" value="1"/>
</dbReference>
<keyword evidence="3 9" id="KW-0479">Metal-binding</keyword>
<evidence type="ECO:0000256" key="7">
    <source>
        <dbReference type="ARBA" id="ARBA00023049"/>
    </source>
</evidence>
<organism evidence="10">
    <name type="scientific">Tunturiibacter psychrotolerans</name>
    <dbReference type="NCBI Taxonomy" id="3069686"/>
    <lineage>
        <taxon>Bacteria</taxon>
        <taxon>Pseudomonadati</taxon>
        <taxon>Acidobacteriota</taxon>
        <taxon>Terriglobia</taxon>
        <taxon>Terriglobales</taxon>
        <taxon>Acidobacteriaceae</taxon>
        <taxon>Tunturiibacter</taxon>
    </lineage>
</organism>
<sequence>MRSLRNSLIYLCGLVLLLQAGFAQEASFRITPLHPVQELRERALTAQPPREHGSFRAPDLVELVKLDSTIKLDVRYATADNFLSTPVYTEARTFLQRPAAEALLRAAAELKIRGYGLILYDGYRPWYVTKMFWDATPRDKRMFVADPATGSKHNRGCAVDLTLYDLATGKEVTMPSGYDEMTGRAYAYYSGGTVEERAHRALLREAMKKQGFEVNPTEWWHFDYKDWRQYPILNVKFEDLGH</sequence>
<keyword evidence="2 9" id="KW-0645">Protease</keyword>
<proteinExistence type="inferred from homology"/>
<keyword evidence="5 9" id="KW-0862">Zinc</keyword>
<dbReference type="InterPro" id="IPR000755">
    <property type="entry name" value="A_A_dipeptidase"/>
</dbReference>
<feature type="active site" description="Proton donor/acceptor" evidence="9">
    <location>
        <position position="218"/>
    </location>
</feature>
<keyword evidence="8" id="KW-0961">Cell wall biogenesis/degradation</keyword>
<reference evidence="10" key="2">
    <citation type="journal article" date="2024" name="Environ. Microbiol.">
        <title>Genome analysis and description of Tunturibacter gen. nov. expands the diversity of Terriglobia in tundra soils.</title>
        <authorList>
            <person name="Messyasz A."/>
            <person name="Mannisto M.K."/>
            <person name="Kerkhof L.J."/>
            <person name="Haggblom M.M."/>
        </authorList>
    </citation>
    <scope>NUCLEOTIDE SEQUENCE</scope>
    <source>
        <strain evidence="10">X5P6</strain>
    </source>
</reference>
<evidence type="ECO:0000256" key="3">
    <source>
        <dbReference type="ARBA" id="ARBA00022723"/>
    </source>
</evidence>
<evidence type="ECO:0000256" key="4">
    <source>
        <dbReference type="ARBA" id="ARBA00022801"/>
    </source>
</evidence>
<dbReference type="GO" id="GO:0008270">
    <property type="term" value="F:zinc ion binding"/>
    <property type="evidence" value="ECO:0007669"/>
    <property type="project" value="UniProtKB-UniRule"/>
</dbReference>
<dbReference type="CDD" id="cd14840">
    <property type="entry name" value="D-Ala-D-Ala_dipeptidase_Aad"/>
    <property type="match status" value="1"/>
</dbReference>
<evidence type="ECO:0000256" key="5">
    <source>
        <dbReference type="ARBA" id="ARBA00022833"/>
    </source>
</evidence>
<dbReference type="RefSeq" id="WP_353062708.1">
    <property type="nucleotide sequence ID" value="NZ_CP132942.1"/>
</dbReference>
<dbReference type="SUPFAM" id="SSF55166">
    <property type="entry name" value="Hedgehog/DD-peptidase"/>
    <property type="match status" value="1"/>
</dbReference>
<dbReference type="KEGG" id="tpsc:RBB77_15595"/>
<reference evidence="10" key="1">
    <citation type="submission" date="2023-08" db="EMBL/GenBank/DDBJ databases">
        <authorList>
            <person name="Messyasz A."/>
            <person name="Mannisto M.K."/>
            <person name="Kerkhof L.J."/>
            <person name="Haggblom M."/>
        </authorList>
    </citation>
    <scope>NUCLEOTIDE SEQUENCE</scope>
    <source>
        <strain evidence="10">X5P6</strain>
    </source>
</reference>
<evidence type="ECO:0000256" key="6">
    <source>
        <dbReference type="ARBA" id="ARBA00022997"/>
    </source>
</evidence>
<dbReference type="Gene3D" id="3.30.1380.10">
    <property type="match status" value="1"/>
</dbReference>
<dbReference type="PANTHER" id="PTHR43126:SF1">
    <property type="entry name" value="D-ALANYL-D-ALANINE DIPEPTIDASE"/>
    <property type="match status" value="1"/>
</dbReference>
<keyword evidence="4 9" id="KW-0378">Hydrolase</keyword>
<dbReference type="EC" id="3.4.13.22" evidence="9"/>
<dbReference type="PANTHER" id="PTHR43126">
    <property type="entry name" value="D-ALANYL-D-ALANINE DIPEPTIDASE"/>
    <property type="match status" value="1"/>
</dbReference>
<evidence type="ECO:0000313" key="10">
    <source>
        <dbReference type="EMBL" id="XCB31864.1"/>
    </source>
</evidence>
<feature type="site" description="Transition state stabilizer" evidence="9">
    <location>
        <position position="124"/>
    </location>
</feature>
<dbReference type="GO" id="GO:0160237">
    <property type="term" value="F:D-Ala-D-Ala dipeptidase activity"/>
    <property type="evidence" value="ECO:0007669"/>
    <property type="project" value="UniProtKB-EC"/>
</dbReference>
<feature type="binding site" evidence="9">
    <location>
        <position position="153"/>
    </location>
    <ligand>
        <name>Zn(2+)</name>
        <dbReference type="ChEBI" id="CHEBI:29105"/>
        <note>catalytic</note>
    </ligand>
</feature>
<dbReference type="HAMAP" id="MF_01924">
    <property type="entry name" value="A_A_dipeptidase"/>
    <property type="match status" value="1"/>
</dbReference>
<comment type="similarity">
    <text evidence="9">Belongs to the peptidase M15D family.</text>
</comment>
<evidence type="ECO:0000256" key="8">
    <source>
        <dbReference type="ARBA" id="ARBA00023316"/>
    </source>
</evidence>
<evidence type="ECO:0000256" key="2">
    <source>
        <dbReference type="ARBA" id="ARBA00022670"/>
    </source>
</evidence>
<dbReference type="AlphaFoldDB" id="A0AAU7ZMU3"/>
<dbReference type="EMBL" id="CP132942">
    <property type="protein sequence ID" value="XCB31864.1"/>
    <property type="molecule type" value="Genomic_DNA"/>
</dbReference>
<dbReference type="GO" id="GO:0006508">
    <property type="term" value="P:proteolysis"/>
    <property type="evidence" value="ECO:0007669"/>
    <property type="project" value="UniProtKB-KW"/>
</dbReference>
<feature type="binding site" evidence="9">
    <location>
        <position position="221"/>
    </location>
    <ligand>
        <name>Zn(2+)</name>
        <dbReference type="ChEBI" id="CHEBI:29105"/>
        <note>catalytic</note>
    </ligand>
</feature>
<keyword evidence="7 9" id="KW-0482">Metalloprotease</keyword>
<feature type="binding site" evidence="9">
    <location>
        <position position="160"/>
    </location>
    <ligand>
        <name>Zn(2+)</name>
        <dbReference type="ChEBI" id="CHEBI:29105"/>
        <note>catalytic</note>
    </ligand>
</feature>
<accession>A0AAU7ZMU3</accession>
<comment type="function">
    <text evidence="9">Catalyzes hydrolysis of the D-alanyl-D-alanine dipeptide.</text>
</comment>
<evidence type="ECO:0000256" key="1">
    <source>
        <dbReference type="ARBA" id="ARBA00001362"/>
    </source>
</evidence>
<dbReference type="InterPro" id="IPR009045">
    <property type="entry name" value="Zn_M74/Hedgehog-like"/>
</dbReference>
<protein>
    <recommendedName>
        <fullName evidence="9">D-alanyl-D-alanine dipeptidase</fullName>
        <shortName evidence="9">D-Ala-D-Ala dipeptidase</shortName>
        <ecNumber evidence="9">3.4.13.22</ecNumber>
    </recommendedName>
</protein>
<gene>
    <name evidence="10" type="ORF">RBB77_15595</name>
</gene>
<keyword evidence="6 9" id="KW-0224">Dipeptidase</keyword>
<evidence type="ECO:0000256" key="9">
    <source>
        <dbReference type="HAMAP-Rule" id="MF_01924"/>
    </source>
</evidence>